<evidence type="ECO:0000256" key="2">
    <source>
        <dbReference type="ARBA" id="ARBA00004651"/>
    </source>
</evidence>
<keyword evidence="6" id="KW-1003">Cell membrane</keyword>
<keyword evidence="12" id="KW-1185">Reference proteome</keyword>
<dbReference type="NCBIfam" id="TIGR01528">
    <property type="entry name" value="NMN_trans_PnuC"/>
    <property type="match status" value="1"/>
</dbReference>
<proteinExistence type="inferred from homology"/>
<dbReference type="PANTHER" id="PTHR36122">
    <property type="entry name" value="NICOTINAMIDE RIBOSIDE TRANSPORTER PNUC"/>
    <property type="match status" value="1"/>
</dbReference>
<feature type="transmembrane region" description="Helical" evidence="10">
    <location>
        <begin position="106"/>
        <end position="126"/>
    </location>
</feature>
<organism evidence="11 12">
    <name type="scientific">Marixanthomonas spongiae</name>
    <dbReference type="NCBI Taxonomy" id="2174845"/>
    <lineage>
        <taxon>Bacteria</taxon>
        <taxon>Pseudomonadati</taxon>
        <taxon>Bacteroidota</taxon>
        <taxon>Flavobacteriia</taxon>
        <taxon>Flavobacteriales</taxon>
        <taxon>Flavobacteriaceae</taxon>
        <taxon>Marixanthomonas</taxon>
    </lineage>
</organism>
<feature type="transmembrane region" description="Helical" evidence="10">
    <location>
        <begin position="159"/>
        <end position="176"/>
    </location>
</feature>
<dbReference type="Proteomes" id="UP000245962">
    <property type="component" value="Unassembled WGS sequence"/>
</dbReference>
<feature type="transmembrane region" description="Helical" evidence="10">
    <location>
        <begin position="182"/>
        <end position="199"/>
    </location>
</feature>
<dbReference type="Pfam" id="PF04973">
    <property type="entry name" value="NMN_transporter"/>
    <property type="match status" value="1"/>
</dbReference>
<dbReference type="GO" id="GO:0005886">
    <property type="term" value="C:plasma membrane"/>
    <property type="evidence" value="ECO:0007669"/>
    <property type="project" value="UniProtKB-SubCell"/>
</dbReference>
<feature type="transmembrane region" description="Helical" evidence="10">
    <location>
        <begin position="68"/>
        <end position="85"/>
    </location>
</feature>
<evidence type="ECO:0000256" key="1">
    <source>
        <dbReference type="ARBA" id="ARBA00002672"/>
    </source>
</evidence>
<feature type="transmembrane region" description="Helical" evidence="10">
    <location>
        <begin position="43"/>
        <end position="62"/>
    </location>
</feature>
<feature type="transmembrane region" description="Helical" evidence="10">
    <location>
        <begin position="15"/>
        <end position="36"/>
    </location>
</feature>
<evidence type="ECO:0000256" key="4">
    <source>
        <dbReference type="ARBA" id="ARBA00017522"/>
    </source>
</evidence>
<evidence type="ECO:0000256" key="5">
    <source>
        <dbReference type="ARBA" id="ARBA00022448"/>
    </source>
</evidence>
<feature type="transmembrane region" description="Helical" evidence="10">
    <location>
        <begin position="132"/>
        <end position="152"/>
    </location>
</feature>
<evidence type="ECO:0000313" key="11">
    <source>
        <dbReference type="EMBL" id="PVW15354.1"/>
    </source>
</evidence>
<dbReference type="GO" id="GO:0034257">
    <property type="term" value="F:nicotinamide riboside transmembrane transporter activity"/>
    <property type="evidence" value="ECO:0007669"/>
    <property type="project" value="InterPro"/>
</dbReference>
<evidence type="ECO:0000256" key="10">
    <source>
        <dbReference type="SAM" id="Phobius"/>
    </source>
</evidence>
<comment type="subcellular location">
    <subcellularLocation>
        <location evidence="2">Cell membrane</location>
        <topology evidence="2">Multi-pass membrane protein</topology>
    </subcellularLocation>
</comment>
<dbReference type="InterPro" id="IPR006419">
    <property type="entry name" value="NMN_transpt_PnuC"/>
</dbReference>
<evidence type="ECO:0000313" key="12">
    <source>
        <dbReference type="Proteomes" id="UP000245962"/>
    </source>
</evidence>
<keyword evidence="5" id="KW-0813">Transport</keyword>
<name>A0A2U0I2R0_9FLAO</name>
<reference evidence="11 12" key="1">
    <citation type="submission" date="2018-04" db="EMBL/GenBank/DDBJ databases">
        <title>Marixanthomonas spongiae HN-E44 sp. nov., isolated from a marine sponge.</title>
        <authorList>
            <person name="Luo L."/>
            <person name="Zhuang L."/>
        </authorList>
    </citation>
    <scope>NUCLEOTIDE SEQUENCE [LARGE SCALE GENOMIC DNA]</scope>
    <source>
        <strain evidence="11 12">HN-E44</strain>
    </source>
</reference>
<evidence type="ECO:0000256" key="8">
    <source>
        <dbReference type="ARBA" id="ARBA00022989"/>
    </source>
</evidence>
<dbReference type="PANTHER" id="PTHR36122:SF2">
    <property type="entry name" value="NICOTINAMIDE RIBOSIDE TRANSPORTER PNUC"/>
    <property type="match status" value="1"/>
</dbReference>
<comment type="caution">
    <text evidence="11">The sequence shown here is derived from an EMBL/GenBank/DDBJ whole genome shotgun (WGS) entry which is preliminary data.</text>
</comment>
<evidence type="ECO:0000256" key="6">
    <source>
        <dbReference type="ARBA" id="ARBA00022475"/>
    </source>
</evidence>
<evidence type="ECO:0000256" key="3">
    <source>
        <dbReference type="ARBA" id="ARBA00006669"/>
    </source>
</evidence>
<protein>
    <recommendedName>
        <fullName evidence="4">Nicotinamide riboside transporter PnuC</fullName>
    </recommendedName>
</protein>
<keyword evidence="7 10" id="KW-0812">Transmembrane</keyword>
<comment type="similarity">
    <text evidence="3">Belongs to the nicotinamide ribonucleoside (NR) uptake permease (TC 4.B.1) family.</text>
</comment>
<dbReference type="OrthoDB" id="9791248at2"/>
<dbReference type="AlphaFoldDB" id="A0A2U0I2R0"/>
<evidence type="ECO:0000256" key="7">
    <source>
        <dbReference type="ARBA" id="ARBA00022692"/>
    </source>
</evidence>
<evidence type="ECO:0000256" key="9">
    <source>
        <dbReference type="ARBA" id="ARBA00023136"/>
    </source>
</evidence>
<dbReference type="RefSeq" id="WP_116694245.1">
    <property type="nucleotide sequence ID" value="NZ_QEHR01000004.1"/>
</dbReference>
<accession>A0A2U0I2R0</accession>
<keyword evidence="9 10" id="KW-0472">Membrane</keyword>
<gene>
    <name evidence="11" type="ORF">DDV96_08120</name>
</gene>
<dbReference type="EMBL" id="QEHR01000004">
    <property type="protein sequence ID" value="PVW15354.1"/>
    <property type="molecule type" value="Genomic_DNA"/>
</dbReference>
<keyword evidence="8 10" id="KW-1133">Transmembrane helix</keyword>
<sequence length="213" mass="24810">MSPIFEFLFGQYEGYATYQIVLEILAVLFGLASSLFSMKNSIWVYPTGIVSTSIFVYLLWQWGLLGDMIINGYYFIMSIYGWYIWTRKVTPTRYTPISKTTKNEQYISAGIFVGTLLFIYAVYDFFEKWTSWTAYVDTLTTALFFVGMWLLAKRKIENWLYLLVGNAISVPLYFYKGYTISSMLYIVFVFISIAGYFAWKKRLNNPQETGVIA</sequence>
<comment type="function">
    <text evidence="1">Required for nicotinamide riboside transport across the inner membrane.</text>
</comment>